<feature type="compositionally biased region" description="Low complexity" evidence="3">
    <location>
        <begin position="249"/>
        <end position="268"/>
    </location>
</feature>
<evidence type="ECO:0000256" key="3">
    <source>
        <dbReference type="SAM" id="MobiDB-lite"/>
    </source>
</evidence>
<evidence type="ECO:0000313" key="5">
    <source>
        <dbReference type="EMBL" id="GGQ82010.1"/>
    </source>
</evidence>
<dbReference type="InterPro" id="IPR027417">
    <property type="entry name" value="P-loop_NTPase"/>
</dbReference>
<proteinExistence type="predicted"/>
<protein>
    <submittedName>
        <fullName evidence="5">ABC transporter ATP-binding protein</fullName>
    </submittedName>
</protein>
<reference evidence="5" key="1">
    <citation type="journal article" date="2014" name="Int. J. Syst. Evol. Microbiol.">
        <title>Complete genome sequence of Corynebacterium casei LMG S-19264T (=DSM 44701T), isolated from a smear-ripened cheese.</title>
        <authorList>
            <consortium name="US DOE Joint Genome Institute (JGI-PGF)"/>
            <person name="Walter F."/>
            <person name="Albersmeier A."/>
            <person name="Kalinowski J."/>
            <person name="Ruckert C."/>
        </authorList>
    </citation>
    <scope>NUCLEOTIDE SEQUENCE</scope>
    <source>
        <strain evidence="5">JCM 3131</strain>
    </source>
</reference>
<feature type="domain" description="ABC transporter" evidence="4">
    <location>
        <begin position="22"/>
        <end position="262"/>
    </location>
</feature>
<dbReference type="GO" id="GO:0005886">
    <property type="term" value="C:plasma membrane"/>
    <property type="evidence" value="ECO:0007669"/>
    <property type="project" value="TreeGrafter"/>
</dbReference>
<dbReference type="InterPro" id="IPR003593">
    <property type="entry name" value="AAA+_ATPase"/>
</dbReference>
<dbReference type="AlphaFoldDB" id="A0A918BNX9"/>
<feature type="region of interest" description="Disordered" evidence="3">
    <location>
        <begin position="239"/>
        <end position="306"/>
    </location>
</feature>
<dbReference type="Gene3D" id="3.40.50.300">
    <property type="entry name" value="P-loop containing nucleotide triphosphate hydrolases"/>
    <property type="match status" value="2"/>
</dbReference>
<evidence type="ECO:0000256" key="2">
    <source>
        <dbReference type="ARBA" id="ARBA00022840"/>
    </source>
</evidence>
<dbReference type="InterPro" id="IPR017871">
    <property type="entry name" value="ABC_transporter-like_CS"/>
</dbReference>
<dbReference type="GO" id="GO:0016887">
    <property type="term" value="F:ATP hydrolysis activity"/>
    <property type="evidence" value="ECO:0007669"/>
    <property type="project" value="InterPro"/>
</dbReference>
<dbReference type="SUPFAM" id="SSF52540">
    <property type="entry name" value="P-loop containing nucleoside triphosphate hydrolases"/>
    <property type="match status" value="2"/>
</dbReference>
<reference evidence="5" key="2">
    <citation type="submission" date="2020-09" db="EMBL/GenBank/DDBJ databases">
        <authorList>
            <person name="Sun Q."/>
            <person name="Ohkuma M."/>
        </authorList>
    </citation>
    <scope>NUCLEOTIDE SEQUENCE</scope>
    <source>
        <strain evidence="5">JCM 3131</strain>
    </source>
</reference>
<evidence type="ECO:0000313" key="6">
    <source>
        <dbReference type="Proteomes" id="UP000620156"/>
    </source>
</evidence>
<feature type="region of interest" description="Disordered" evidence="3">
    <location>
        <begin position="539"/>
        <end position="577"/>
    </location>
</feature>
<dbReference type="InterPro" id="IPR015854">
    <property type="entry name" value="ABC_transpr_LolD-like"/>
</dbReference>
<dbReference type="RefSeq" id="WP_189219994.1">
    <property type="nucleotide sequence ID" value="NZ_BMQK01000019.1"/>
</dbReference>
<dbReference type="EMBL" id="BMQK01000019">
    <property type="protein sequence ID" value="GGQ82010.1"/>
    <property type="molecule type" value="Genomic_DNA"/>
</dbReference>
<dbReference type="InterPro" id="IPR003439">
    <property type="entry name" value="ABC_transporter-like_ATP-bd"/>
</dbReference>
<feature type="domain" description="ABC transporter" evidence="4">
    <location>
        <begin position="324"/>
        <end position="563"/>
    </location>
</feature>
<comment type="caution">
    <text evidence="5">The sequence shown here is derived from an EMBL/GenBank/DDBJ whole genome shotgun (WGS) entry which is preliminary data.</text>
</comment>
<sequence>MTAHTQATAAGAGATEAAVPLLAAGGLTVQRVHDEVTVLPPVGLSVGDGEVLAVVGASGAGKTTLLRALFDVLPDGLRRTGGTVSWRGTTVPAGRAARRWRRAHCGWLGQDPGAALNPLWRVDRLIGEEFTGDAATRAERVGTLMDRLGLAPGLGSRRAGELSGGQAQRVALARALCTDPDLLVLDEPTSALDAASADMVAEAVRSLRGSPGRCVVLVTHDARLAAELADRTLVLDPVAASGSARTPSRPGFRAGRAPDPAPAVAGAGKDPRPAVDVSVPGAEHSSAFPRRHEAGPASVRAPRDNALPYAPGRCRTAAVSGPVLSARGLQLRTPDGTPLLDRCDLDLTAGDWLAVTGASGAGKTTLLHALAGRRPPSGGRVLLHGRPLPATARLRDREALRAIQLAGQDSATELNPAHSVGRSVARPLRVFHGVGGPAGRKRARELLAAVGLPDELAGRGPSALSGGQRRRAVLARALAAHPDVLLLDEPTAALDPVSARSVLDLIEKLRRDGLAVLTVTHDPDTAARADRVLHLAGRRLTPRPAAPPDDHRHDATEDPHAERDERTEHPGVRPHHG</sequence>
<dbReference type="GO" id="GO:0022857">
    <property type="term" value="F:transmembrane transporter activity"/>
    <property type="evidence" value="ECO:0007669"/>
    <property type="project" value="TreeGrafter"/>
</dbReference>
<dbReference type="GO" id="GO:0005524">
    <property type="term" value="F:ATP binding"/>
    <property type="evidence" value="ECO:0007669"/>
    <property type="project" value="UniProtKB-KW"/>
</dbReference>
<dbReference type="Pfam" id="PF00005">
    <property type="entry name" value="ABC_tran"/>
    <property type="match status" value="2"/>
</dbReference>
<keyword evidence="2 5" id="KW-0067">ATP-binding</keyword>
<evidence type="ECO:0000256" key="1">
    <source>
        <dbReference type="ARBA" id="ARBA00022741"/>
    </source>
</evidence>
<accession>A0A918BNX9</accession>
<feature type="compositionally biased region" description="Basic and acidic residues" evidence="3">
    <location>
        <begin position="548"/>
        <end position="571"/>
    </location>
</feature>
<dbReference type="PANTHER" id="PTHR24220">
    <property type="entry name" value="IMPORT ATP-BINDING PROTEIN"/>
    <property type="match status" value="1"/>
</dbReference>
<dbReference type="Proteomes" id="UP000620156">
    <property type="component" value="Unassembled WGS sequence"/>
</dbReference>
<evidence type="ECO:0000259" key="4">
    <source>
        <dbReference type="PROSITE" id="PS50893"/>
    </source>
</evidence>
<dbReference type="PROSITE" id="PS50893">
    <property type="entry name" value="ABC_TRANSPORTER_2"/>
    <property type="match status" value="2"/>
</dbReference>
<keyword evidence="6" id="KW-1185">Reference proteome</keyword>
<keyword evidence="1" id="KW-0547">Nucleotide-binding</keyword>
<organism evidence="5 6">
    <name type="scientific">Streptomyces ruber</name>
    <dbReference type="NCBI Taxonomy" id="83378"/>
    <lineage>
        <taxon>Bacteria</taxon>
        <taxon>Bacillati</taxon>
        <taxon>Actinomycetota</taxon>
        <taxon>Actinomycetes</taxon>
        <taxon>Kitasatosporales</taxon>
        <taxon>Streptomycetaceae</taxon>
        <taxon>Streptomyces</taxon>
    </lineage>
</organism>
<dbReference type="PROSITE" id="PS00211">
    <property type="entry name" value="ABC_TRANSPORTER_1"/>
    <property type="match status" value="2"/>
</dbReference>
<dbReference type="PANTHER" id="PTHR24220:SF685">
    <property type="entry name" value="ABC TRANSPORTER RELATED"/>
    <property type="match status" value="1"/>
</dbReference>
<dbReference type="SMART" id="SM00382">
    <property type="entry name" value="AAA"/>
    <property type="match status" value="2"/>
</dbReference>
<name>A0A918BNX9_9ACTN</name>
<gene>
    <name evidence="5" type="ORF">GCM10010145_59510</name>
</gene>